<dbReference type="RefSeq" id="WP_194453384.1">
    <property type="nucleotide sequence ID" value="NZ_CP063849.1"/>
</dbReference>
<reference evidence="1 2" key="1">
    <citation type="submission" date="2020-10" db="EMBL/GenBank/DDBJ databases">
        <title>Complete genome sequence of Paludibaculum fermentans P105T, a facultatively anaerobic acidobacterium capable of dissimilatory Fe(III) reduction.</title>
        <authorList>
            <person name="Dedysh S.N."/>
            <person name="Beletsky A.V."/>
            <person name="Kulichevskaya I.S."/>
            <person name="Mardanov A.V."/>
            <person name="Ravin N.V."/>
        </authorList>
    </citation>
    <scope>NUCLEOTIDE SEQUENCE [LARGE SCALE GENOMIC DNA]</scope>
    <source>
        <strain evidence="1 2">P105</strain>
    </source>
</reference>
<gene>
    <name evidence="1" type="ORF">IRI77_17845</name>
</gene>
<dbReference type="Proteomes" id="UP000593892">
    <property type="component" value="Chromosome"/>
</dbReference>
<evidence type="ECO:0000313" key="2">
    <source>
        <dbReference type="Proteomes" id="UP000593892"/>
    </source>
</evidence>
<proteinExistence type="predicted"/>
<dbReference type="AlphaFoldDB" id="A0A7S7NXR7"/>
<evidence type="ECO:0000313" key="1">
    <source>
        <dbReference type="EMBL" id="QOY91730.1"/>
    </source>
</evidence>
<name>A0A7S7NXR7_PALFE</name>
<protein>
    <submittedName>
        <fullName evidence="1">Uncharacterized protein</fullName>
    </submittedName>
</protein>
<sequence>MFGTQPVTYYVGSVVHAIHGGLQQAALGNGVTESTVYNARLQPTPIQAGLGILLVTDYRSPLIPIDILG</sequence>
<dbReference type="EMBL" id="CP063849">
    <property type="protein sequence ID" value="QOY91730.1"/>
    <property type="molecule type" value="Genomic_DNA"/>
</dbReference>
<keyword evidence="2" id="KW-1185">Reference proteome</keyword>
<accession>A0A7S7NXR7</accession>
<dbReference type="KEGG" id="pfer:IRI77_17845"/>
<organism evidence="1 2">
    <name type="scientific">Paludibaculum fermentans</name>
    <dbReference type="NCBI Taxonomy" id="1473598"/>
    <lineage>
        <taxon>Bacteria</taxon>
        <taxon>Pseudomonadati</taxon>
        <taxon>Acidobacteriota</taxon>
        <taxon>Terriglobia</taxon>
        <taxon>Bryobacterales</taxon>
        <taxon>Bryobacteraceae</taxon>
        <taxon>Paludibaculum</taxon>
    </lineage>
</organism>